<dbReference type="InterPro" id="IPR058240">
    <property type="entry name" value="rSAM_sf"/>
</dbReference>
<keyword evidence="7" id="KW-0411">Iron-sulfur</keyword>
<dbReference type="Proteomes" id="UP000602284">
    <property type="component" value="Unassembled WGS sequence"/>
</dbReference>
<evidence type="ECO:0000256" key="1">
    <source>
        <dbReference type="ARBA" id="ARBA00001966"/>
    </source>
</evidence>
<dbReference type="CDD" id="cd01335">
    <property type="entry name" value="Radical_SAM"/>
    <property type="match status" value="1"/>
</dbReference>
<accession>A0ABS1JD92</accession>
<dbReference type="InterPro" id="IPR051198">
    <property type="entry name" value="BchE-like"/>
</dbReference>
<evidence type="ECO:0000313" key="10">
    <source>
        <dbReference type="EMBL" id="MBL0388254.1"/>
    </source>
</evidence>
<dbReference type="InterPro" id="IPR034466">
    <property type="entry name" value="Methyltransferase_Class_B"/>
</dbReference>
<keyword evidence="4" id="KW-0949">S-adenosyl-L-methionine</keyword>
<gene>
    <name evidence="10" type="ORF">JJB07_16695</name>
</gene>
<keyword evidence="11" id="KW-1185">Reference proteome</keyword>
<keyword evidence="3" id="KW-0808">Transferase</keyword>
<evidence type="ECO:0000259" key="8">
    <source>
        <dbReference type="PROSITE" id="PS51332"/>
    </source>
</evidence>
<keyword evidence="2" id="KW-0489">Methyltransferase</keyword>
<evidence type="ECO:0000256" key="3">
    <source>
        <dbReference type="ARBA" id="ARBA00022679"/>
    </source>
</evidence>
<dbReference type="PROSITE" id="PS51332">
    <property type="entry name" value="B12_BINDING"/>
    <property type="match status" value="1"/>
</dbReference>
<dbReference type="PANTHER" id="PTHR43409">
    <property type="entry name" value="ANAEROBIC MAGNESIUM-PROTOPORPHYRIN IX MONOMETHYL ESTER CYCLASE-RELATED"/>
    <property type="match status" value="1"/>
</dbReference>
<dbReference type="SFLD" id="SFLDS00029">
    <property type="entry name" value="Radical_SAM"/>
    <property type="match status" value="1"/>
</dbReference>
<evidence type="ECO:0000256" key="7">
    <source>
        <dbReference type="ARBA" id="ARBA00023014"/>
    </source>
</evidence>
<evidence type="ECO:0000259" key="9">
    <source>
        <dbReference type="PROSITE" id="PS51918"/>
    </source>
</evidence>
<organism evidence="10 11">
    <name type="scientific">Tumebacillus amylolyticus</name>
    <dbReference type="NCBI Taxonomy" id="2801339"/>
    <lineage>
        <taxon>Bacteria</taxon>
        <taxon>Bacillati</taxon>
        <taxon>Bacillota</taxon>
        <taxon>Bacilli</taxon>
        <taxon>Bacillales</taxon>
        <taxon>Alicyclobacillaceae</taxon>
        <taxon>Tumebacillus</taxon>
    </lineage>
</organism>
<evidence type="ECO:0000256" key="4">
    <source>
        <dbReference type="ARBA" id="ARBA00022691"/>
    </source>
</evidence>
<dbReference type="InterPro" id="IPR013785">
    <property type="entry name" value="Aldolase_TIM"/>
</dbReference>
<dbReference type="Gene3D" id="3.20.20.70">
    <property type="entry name" value="Aldolase class I"/>
    <property type="match status" value="1"/>
</dbReference>
<sequence>MILMEVSPLIHLIRPPYSTDSICPPINLLALAAYVEPYHPVSISDFVISYVRKELTMDAAGMEQAARQILQHDAQVLAFTSMCSSYAAALRIAEACKRLDPSRFILFGGPHAGFVARETLEAFDFVDAIVLGEGEETLLDLLNALRDKQTLHGIPSLVFRDGGEIIETDRRKVLDDLGDLPFPAFHLIQNVDSYYEPGVDRFIEIEAGRGCPFNCKFCSTSLFFSRRYRLKTPKQIVDEMMWLKQNWNITGFGLIHDNLTVRKDMVRELCEYINDTGVPFQWYCSSRTDTIDREMMEFMKEAGCQGIFFGVETGSQSMQKTVGKRLKLDRSRETFRDLAEVGIDATASFIIGFPDETLDDLEDTLSMALEVRLYGTRDVQLHPITALPGTEILNEHEDRLVFHEHVLTFHDITSVIEISDVEMEWIRNHRRPFSNFYAVPPLHYPMELVYQIRGCYFHLMHERGYTLYSLQKASGMRHVEIVEQLVQLLPDSYREWTPERLTHALESYVAEFPGEVGAFVRDVLLYEQTMRKTAEFTDGANGWIRYKGAMPEVYAADNREVSLKPLQVLELSYDVPTLMKQMLVEPTLTREIREYHLAIVFEWEAHNVRTMEVDPLTAEIMNRVQGGSTLGACLQELSDEHPFLTSDEERQTWRDEVMTHLDAANLLVHPASSSKHLVEGL</sequence>
<dbReference type="SFLD" id="SFLDG01123">
    <property type="entry name" value="methyltransferase_(Class_B)"/>
    <property type="match status" value="1"/>
</dbReference>
<comment type="caution">
    <text evidence="10">The sequence shown here is derived from an EMBL/GenBank/DDBJ whole genome shotgun (WGS) entry which is preliminary data.</text>
</comment>
<dbReference type="PANTHER" id="PTHR43409:SF7">
    <property type="entry name" value="BLL1977 PROTEIN"/>
    <property type="match status" value="1"/>
</dbReference>
<dbReference type="SUPFAM" id="SSF52242">
    <property type="entry name" value="Cobalamin (vitamin B12)-binding domain"/>
    <property type="match status" value="1"/>
</dbReference>
<dbReference type="Pfam" id="PF02310">
    <property type="entry name" value="B12-binding"/>
    <property type="match status" value="1"/>
</dbReference>
<keyword evidence="5" id="KW-0479">Metal-binding</keyword>
<dbReference type="CDD" id="cd02068">
    <property type="entry name" value="radical_SAM_B12_BD"/>
    <property type="match status" value="1"/>
</dbReference>
<dbReference type="EMBL" id="JAEQNB010000005">
    <property type="protein sequence ID" value="MBL0388254.1"/>
    <property type="molecule type" value="Genomic_DNA"/>
</dbReference>
<evidence type="ECO:0000256" key="6">
    <source>
        <dbReference type="ARBA" id="ARBA00023004"/>
    </source>
</evidence>
<dbReference type="SFLD" id="SFLDG01082">
    <property type="entry name" value="B12-binding_domain_containing"/>
    <property type="match status" value="1"/>
</dbReference>
<evidence type="ECO:0000313" key="11">
    <source>
        <dbReference type="Proteomes" id="UP000602284"/>
    </source>
</evidence>
<evidence type="ECO:0000256" key="2">
    <source>
        <dbReference type="ARBA" id="ARBA00022603"/>
    </source>
</evidence>
<dbReference type="InterPro" id="IPR007197">
    <property type="entry name" value="rSAM"/>
</dbReference>
<evidence type="ECO:0000256" key="5">
    <source>
        <dbReference type="ARBA" id="ARBA00022723"/>
    </source>
</evidence>
<dbReference type="PROSITE" id="PS51918">
    <property type="entry name" value="RADICAL_SAM"/>
    <property type="match status" value="1"/>
</dbReference>
<protein>
    <submittedName>
        <fullName evidence="10">Radical SAM protein</fullName>
    </submittedName>
</protein>
<reference evidence="10 11" key="1">
    <citation type="submission" date="2021-01" db="EMBL/GenBank/DDBJ databases">
        <title>Tumebacillus sp. strain ITR2 16S ribosomal RNA gene Genome sequencing and assembly.</title>
        <authorList>
            <person name="Kang M."/>
        </authorList>
    </citation>
    <scope>NUCLEOTIDE SEQUENCE [LARGE SCALE GENOMIC DNA]</scope>
    <source>
        <strain evidence="10 11">ITR2</strain>
    </source>
</reference>
<feature type="domain" description="Radical SAM core" evidence="9">
    <location>
        <begin position="195"/>
        <end position="419"/>
    </location>
</feature>
<dbReference type="SUPFAM" id="SSF102114">
    <property type="entry name" value="Radical SAM enzymes"/>
    <property type="match status" value="1"/>
</dbReference>
<dbReference type="InterPro" id="IPR036724">
    <property type="entry name" value="Cobalamin-bd_sf"/>
</dbReference>
<dbReference type="Pfam" id="PF04055">
    <property type="entry name" value="Radical_SAM"/>
    <property type="match status" value="1"/>
</dbReference>
<proteinExistence type="predicted"/>
<dbReference type="InterPro" id="IPR006158">
    <property type="entry name" value="Cobalamin-bd"/>
</dbReference>
<name>A0ABS1JD92_9BACL</name>
<dbReference type="Gene3D" id="3.40.50.280">
    <property type="entry name" value="Cobalamin-binding domain"/>
    <property type="match status" value="1"/>
</dbReference>
<dbReference type="SMART" id="SM00729">
    <property type="entry name" value="Elp3"/>
    <property type="match status" value="1"/>
</dbReference>
<keyword evidence="6" id="KW-0408">Iron</keyword>
<comment type="cofactor">
    <cofactor evidence="1">
        <name>[4Fe-4S] cluster</name>
        <dbReference type="ChEBI" id="CHEBI:49883"/>
    </cofactor>
</comment>
<dbReference type="InterPro" id="IPR006638">
    <property type="entry name" value="Elp3/MiaA/NifB-like_rSAM"/>
</dbReference>
<feature type="domain" description="B12-binding" evidence="8">
    <location>
        <begin position="9"/>
        <end position="152"/>
    </location>
</feature>